<dbReference type="KEGG" id="lng:BSQ50_09945"/>
<dbReference type="AlphaFoldDB" id="A0A3Q8CG29"/>
<dbReference type="Proteomes" id="UP000324497">
    <property type="component" value="Chromosome"/>
</dbReference>
<evidence type="ECO:0000256" key="1">
    <source>
        <dbReference type="ARBA" id="ARBA00023118"/>
    </source>
</evidence>
<dbReference type="InterPro" id="IPR049435">
    <property type="entry name" value="Cas_Cas6_C"/>
</dbReference>
<dbReference type="Pfam" id="PF01881">
    <property type="entry name" value="Cas_Cas6_C"/>
    <property type="match status" value="1"/>
</dbReference>
<organism evidence="3 4">
    <name type="scientific">Liquorilactobacillus nagelii</name>
    <dbReference type="NCBI Taxonomy" id="82688"/>
    <lineage>
        <taxon>Bacteria</taxon>
        <taxon>Bacillati</taxon>
        <taxon>Bacillota</taxon>
        <taxon>Bacilli</taxon>
        <taxon>Lactobacillales</taxon>
        <taxon>Lactobacillaceae</taxon>
        <taxon>Liquorilactobacillus</taxon>
    </lineage>
</organism>
<protein>
    <submittedName>
        <fullName evidence="3">CRISPR-associated endoribonuclease Cas6</fullName>
    </submittedName>
</protein>
<dbReference type="NCBIfam" id="TIGR01877">
    <property type="entry name" value="cas_cas6"/>
    <property type="match status" value="1"/>
</dbReference>
<dbReference type="Gene3D" id="3.30.70.1890">
    <property type="match status" value="1"/>
</dbReference>
<dbReference type="RefSeq" id="WP_057885261.1">
    <property type="nucleotide sequence ID" value="NZ_CP018180.1"/>
</dbReference>
<reference evidence="3 4" key="1">
    <citation type="submission" date="2016-11" db="EMBL/GenBank/DDBJ databases">
        <title>Interaction between Lactobacillus species and yeast in water kefir.</title>
        <authorList>
            <person name="Behr J."/>
            <person name="Xu D."/>
            <person name="Vogel R.F."/>
        </authorList>
    </citation>
    <scope>NUCLEOTIDE SEQUENCE [LARGE SCALE GENOMIC DNA]</scope>
    <source>
        <strain evidence="3 4">TMW 1.1827</strain>
    </source>
</reference>
<proteinExistence type="predicted"/>
<dbReference type="GO" id="GO:0016788">
    <property type="term" value="F:hydrolase activity, acting on ester bonds"/>
    <property type="evidence" value="ECO:0007669"/>
    <property type="project" value="InterPro"/>
</dbReference>
<keyword evidence="1" id="KW-0051">Antiviral defense</keyword>
<accession>A0A3Q8CG29</accession>
<dbReference type="CDD" id="cd21140">
    <property type="entry name" value="Cas6_I-like"/>
    <property type="match status" value="1"/>
</dbReference>
<keyword evidence="4" id="KW-1185">Reference proteome</keyword>
<feature type="domain" description="CRISPR associated protein Cas6 C-terminal" evidence="2">
    <location>
        <begin position="124"/>
        <end position="244"/>
    </location>
</feature>
<evidence type="ECO:0000313" key="4">
    <source>
        <dbReference type="Proteomes" id="UP000324497"/>
    </source>
</evidence>
<name>A0A3Q8CG29_9LACO</name>
<dbReference type="EMBL" id="CP018180">
    <property type="protein sequence ID" value="AUJ32827.1"/>
    <property type="molecule type" value="Genomic_DNA"/>
</dbReference>
<gene>
    <name evidence="3" type="ORF">BSQ50_09945</name>
</gene>
<dbReference type="PANTHER" id="PTHR36984:SF3">
    <property type="entry name" value="CRISPR-ASSOCIATED ENDORIBONUCLEASE CAS6"/>
    <property type="match status" value="1"/>
</dbReference>
<dbReference type="PANTHER" id="PTHR36984">
    <property type="entry name" value="CRISPR-ASSOCIATED ENDORIBONUCLEASE CAS6 1"/>
    <property type="match status" value="1"/>
</dbReference>
<evidence type="ECO:0000259" key="2">
    <source>
        <dbReference type="Pfam" id="PF01881"/>
    </source>
</evidence>
<dbReference type="Gene3D" id="3.30.70.1900">
    <property type="match status" value="1"/>
</dbReference>
<evidence type="ECO:0000313" key="3">
    <source>
        <dbReference type="EMBL" id="AUJ32827.1"/>
    </source>
</evidence>
<dbReference type="InterPro" id="IPR045747">
    <property type="entry name" value="CRISPR-assoc_prot_Cas6_N_sf"/>
</dbReference>
<sequence length="247" mass="28180">MRFSIELKFVSPKAKPVKLKIRYQEAFLYLLKSGLSHVDPNLFSYLYRKNTPKLFCLAANFPDATFYADSITLGEKNNAYWQLSTADAKLGLSFYNTLMYLYKNGPWPFGKCLKVMFGSPFQIKEPVIVTNEIKVKTLSPLVVRKDKRLFLSGTKDANLEQFNQVLQGNMQSRFKNYYPKEISHMIENMTYLPIKTRKTVIKTFDINIESTVGVFSLTADPVLLSLLVKNGLGIRTGSFSGCLKVIH</sequence>
<dbReference type="InterPro" id="IPR010156">
    <property type="entry name" value="CRISPR-assoc_prot_Cas6"/>
</dbReference>
<dbReference type="GO" id="GO:0051607">
    <property type="term" value="P:defense response to virus"/>
    <property type="evidence" value="ECO:0007669"/>
    <property type="project" value="UniProtKB-KW"/>
</dbReference>